<evidence type="ECO:0000313" key="1">
    <source>
        <dbReference type="EMBL" id="MBE1508129.1"/>
    </source>
</evidence>
<dbReference type="RefSeq" id="WP_192731779.1">
    <property type="nucleotide sequence ID" value="NZ_BAAAVL010000002.1"/>
</dbReference>
<evidence type="ECO:0000313" key="2">
    <source>
        <dbReference type="Proteomes" id="UP000620262"/>
    </source>
</evidence>
<accession>A0ABR9IY31</accession>
<dbReference type="Pfam" id="PF11185">
    <property type="entry name" value="DUF2971"/>
    <property type="match status" value="1"/>
</dbReference>
<keyword evidence="2" id="KW-1185">Reference proteome</keyword>
<dbReference type="EMBL" id="JADBEC010000002">
    <property type="protein sequence ID" value="MBE1508129.1"/>
    <property type="molecule type" value="Genomic_DNA"/>
</dbReference>
<proteinExistence type="predicted"/>
<name>A0ABR9IY31_RHIVS</name>
<comment type="caution">
    <text evidence="1">The sequence shown here is derived from an EMBL/GenBank/DDBJ whole genome shotgun (WGS) entry which is preliminary data.</text>
</comment>
<gene>
    <name evidence="1" type="ORF">H4W29_005374</name>
</gene>
<reference evidence="1 2" key="1">
    <citation type="submission" date="2020-10" db="EMBL/GenBank/DDBJ databases">
        <title>Sequencing the genomes of 1000 actinobacteria strains.</title>
        <authorList>
            <person name="Klenk H.-P."/>
        </authorList>
    </citation>
    <scope>NUCLEOTIDE SEQUENCE [LARGE SCALE GENOMIC DNA]</scope>
    <source>
        <strain evidence="1 2">DSM 7307</strain>
    </source>
</reference>
<dbReference type="InterPro" id="IPR021352">
    <property type="entry name" value="DUF2971"/>
</dbReference>
<organism evidence="1 2">
    <name type="scientific">Rhizobium viscosum</name>
    <name type="common">Arthrobacter viscosus</name>
    <dbReference type="NCBI Taxonomy" id="1673"/>
    <lineage>
        <taxon>Bacteria</taxon>
        <taxon>Pseudomonadati</taxon>
        <taxon>Pseudomonadota</taxon>
        <taxon>Alphaproteobacteria</taxon>
        <taxon>Hyphomicrobiales</taxon>
        <taxon>Rhizobiaceae</taxon>
        <taxon>Rhizobium/Agrobacterium group</taxon>
        <taxon>Rhizobium</taxon>
    </lineage>
</organism>
<sequence>MVAIIKAYARPRQLYRYRSLVGDEPEKFRQELDAIVQGHVYCPGYKSMNDPMEGSHRESALLKGSVRRDRTVAEVRQVIDSLGIASFSETMDHEPMWAHYAKNFSGICVEYNVKRLLDNLGNENELVRMTYGEKAPMLYRDRETAENRAKMILSCKSVRWASEREWRLIRPTIGAAPYELRTAVTSVYLGSRISDEHEGIIRAELHPLKIPVRKMEVDTYAIAFEPKKKTTRIKKTK</sequence>
<protein>
    <recommendedName>
        <fullName evidence="3">DUF2971 domain-containing protein</fullName>
    </recommendedName>
</protein>
<evidence type="ECO:0008006" key="3">
    <source>
        <dbReference type="Google" id="ProtNLM"/>
    </source>
</evidence>
<dbReference type="Proteomes" id="UP000620262">
    <property type="component" value="Unassembled WGS sequence"/>
</dbReference>